<organism evidence="3 4">
    <name type="scientific">Coemansia biformis</name>
    <dbReference type="NCBI Taxonomy" id="1286918"/>
    <lineage>
        <taxon>Eukaryota</taxon>
        <taxon>Fungi</taxon>
        <taxon>Fungi incertae sedis</taxon>
        <taxon>Zoopagomycota</taxon>
        <taxon>Kickxellomycotina</taxon>
        <taxon>Kickxellomycetes</taxon>
        <taxon>Kickxellales</taxon>
        <taxon>Kickxellaceae</taxon>
        <taxon>Coemansia</taxon>
    </lineage>
</organism>
<feature type="region of interest" description="Disordered" evidence="1">
    <location>
        <begin position="477"/>
        <end position="499"/>
    </location>
</feature>
<dbReference type="EMBL" id="JANBOI010000464">
    <property type="protein sequence ID" value="KAJ1730368.1"/>
    <property type="molecule type" value="Genomic_DNA"/>
</dbReference>
<dbReference type="InterPro" id="IPR001895">
    <property type="entry name" value="RASGEF_cat_dom"/>
</dbReference>
<evidence type="ECO:0000313" key="3">
    <source>
        <dbReference type="EMBL" id="KAJ1730368.1"/>
    </source>
</evidence>
<feature type="domain" description="Ras-GEF" evidence="2">
    <location>
        <begin position="321"/>
        <end position="556"/>
    </location>
</feature>
<gene>
    <name evidence="3" type="ORF">LPJ61_003047</name>
</gene>
<feature type="region of interest" description="Disordered" evidence="1">
    <location>
        <begin position="968"/>
        <end position="991"/>
    </location>
</feature>
<feature type="compositionally biased region" description="Pro residues" evidence="1">
    <location>
        <begin position="758"/>
        <end position="770"/>
    </location>
</feature>
<evidence type="ECO:0000259" key="2">
    <source>
        <dbReference type="Pfam" id="PF00617"/>
    </source>
</evidence>
<dbReference type="PANTHER" id="PTHR46345:SF8">
    <property type="entry name" value="FORMIN 3, ISOFORM B"/>
    <property type="match status" value="1"/>
</dbReference>
<comment type="caution">
    <text evidence="3">The sequence shown here is derived from an EMBL/GenBank/DDBJ whole genome shotgun (WGS) entry which is preliminary data.</text>
</comment>
<feature type="region of interest" description="Disordered" evidence="1">
    <location>
        <begin position="108"/>
        <end position="148"/>
    </location>
</feature>
<proteinExistence type="predicted"/>
<dbReference type="GO" id="GO:0007264">
    <property type="term" value="P:small GTPase-mediated signal transduction"/>
    <property type="evidence" value="ECO:0007669"/>
    <property type="project" value="InterPro"/>
</dbReference>
<dbReference type="OrthoDB" id="546434at2759"/>
<dbReference type="PANTHER" id="PTHR46345">
    <property type="entry name" value="INVERTED FORMIN-2"/>
    <property type="match status" value="1"/>
</dbReference>
<dbReference type="AlphaFoldDB" id="A0A9W8CWM4"/>
<feature type="region of interest" description="Disordered" evidence="1">
    <location>
        <begin position="812"/>
        <end position="880"/>
    </location>
</feature>
<dbReference type="Proteomes" id="UP001143981">
    <property type="component" value="Unassembled WGS sequence"/>
</dbReference>
<dbReference type="GO" id="GO:0005085">
    <property type="term" value="F:guanyl-nucleotide exchange factor activity"/>
    <property type="evidence" value="ECO:0007669"/>
    <property type="project" value="InterPro"/>
</dbReference>
<feature type="compositionally biased region" description="Basic residues" evidence="1">
    <location>
        <begin position="862"/>
        <end position="872"/>
    </location>
</feature>
<feature type="compositionally biased region" description="Low complexity" evidence="1">
    <location>
        <begin position="486"/>
        <end position="497"/>
    </location>
</feature>
<sequence length="1011" mass="107594">MTDCELRRPADAAVMLTKTDLACLHEISSHMKVVREPVRELARVATASTGAGAGAGDGVDPASPSALLLARLREQLEITQRILHEYLASVPGIPADHPALVRRYRVRGEDSGACSGSSSDRLTRTRNRRSTQDSGVMPHMWPSRPASLGTVSAADSHAAAPLLASLTGGHMSRKPSSADGVAAGRASGLLVLKRASADGAVSPAGLCMPAPPTPLPEGPATPGLYAIEKAIVRLWRGGPLATAPAIPVNEVCVRLGKRHIAPLEERVPNVPARTLVGPSSSVPVDIIDLVNSLFKSSARDNEMSLFSTKIETIPPGIVACAIANSTSQLFERLTVDLVAQYASSAGSEKSKAASGTAPSAQPILRLLSDHANFLTRLMETTILYSIHAAERARRIEWWAVVTCLLRELGDYESLSSLVCVFSGAAVGRQHDAWELVSAPCKAAIRFILERVLKIHPNYSSYRDELRMRIRRIQKKRTRLPAGGRGSAQTAATASGSGLADDESLDFDSAIAINTPDLCSSDDNYVNSCVFSKEGFDLPPPRVLVPIVAVLLKDAVTSEASEGTPAAASRVRPANGAPLPAPVPAAATDSALHWRAVIESCRNGTLPLALDYFLLRRIFATELSSLPQLATHKGATPRGAMSTASSFLRLMPRRSSSLGRGDPKELSMASCRLRGGGRCVPTIVDMLAHLLYIAAGNSCFSCSMGSLLENLHVSTSGQLAVAVTSMMLFAEHWMPREYLARLCDMREPRLQQARGSVKSPPPLPPLPPRPPHANVRMSVASHSHGYESRLTERPWLMSFKLSDSAETTRYYKTKASDGKDAPPVASVDAEAASGGRPLSSQSKGESGAPAGEPLRAPEPPDRLRRRSHRRSHSLHAPQPRAAADLFTAPQGLAITASPPPLPTVEMPTWLPAAGPQPLVPLPPLPEDAVAVAVAAASDVLALPQQPPPPPPLPALPMPRFQPATPAPVAPVGKMPPIFSTLPPDSQSKQKHLESISAETQMLLRFDSKNCKH</sequence>
<dbReference type="InterPro" id="IPR023578">
    <property type="entry name" value="Ras_GEF_dom_sf"/>
</dbReference>
<dbReference type="SUPFAM" id="SSF48366">
    <property type="entry name" value="Ras GEF"/>
    <property type="match status" value="1"/>
</dbReference>
<accession>A0A9W8CWM4</accession>
<name>A0A9W8CWM4_9FUNG</name>
<evidence type="ECO:0000313" key="4">
    <source>
        <dbReference type="Proteomes" id="UP001143981"/>
    </source>
</evidence>
<evidence type="ECO:0000256" key="1">
    <source>
        <dbReference type="SAM" id="MobiDB-lite"/>
    </source>
</evidence>
<dbReference type="InterPro" id="IPR036964">
    <property type="entry name" value="RASGEF_cat_dom_sf"/>
</dbReference>
<keyword evidence="4" id="KW-1185">Reference proteome</keyword>
<reference evidence="3" key="1">
    <citation type="submission" date="2022-07" db="EMBL/GenBank/DDBJ databases">
        <title>Phylogenomic reconstructions and comparative analyses of Kickxellomycotina fungi.</title>
        <authorList>
            <person name="Reynolds N.K."/>
            <person name="Stajich J.E."/>
            <person name="Barry K."/>
            <person name="Grigoriev I.V."/>
            <person name="Crous P."/>
            <person name="Smith M.E."/>
        </authorList>
    </citation>
    <scope>NUCLEOTIDE SEQUENCE</scope>
    <source>
        <strain evidence="3">BCRC 34381</strain>
    </source>
</reference>
<protein>
    <recommendedName>
        <fullName evidence="2">Ras-GEF domain-containing protein</fullName>
    </recommendedName>
</protein>
<dbReference type="Pfam" id="PF00617">
    <property type="entry name" value="RasGEF"/>
    <property type="match status" value="1"/>
</dbReference>
<dbReference type="Gene3D" id="1.10.840.10">
    <property type="entry name" value="Ras guanine-nucleotide exchange factors catalytic domain"/>
    <property type="match status" value="1"/>
</dbReference>
<feature type="region of interest" description="Disordered" evidence="1">
    <location>
        <begin position="749"/>
        <end position="775"/>
    </location>
</feature>